<evidence type="ECO:0000256" key="6">
    <source>
        <dbReference type="ARBA" id="ARBA00023136"/>
    </source>
</evidence>
<gene>
    <name evidence="9" type="ORF">GCM10010361_10890</name>
</gene>
<evidence type="ECO:0000256" key="3">
    <source>
        <dbReference type="ARBA" id="ARBA00022475"/>
    </source>
</evidence>
<feature type="transmembrane region" description="Helical" evidence="7">
    <location>
        <begin position="163"/>
        <end position="188"/>
    </location>
</feature>
<protein>
    <submittedName>
        <fullName evidence="9">MFS transporter</fullName>
    </submittedName>
</protein>
<feature type="transmembrane region" description="Helical" evidence="7">
    <location>
        <begin position="323"/>
        <end position="343"/>
    </location>
</feature>
<dbReference type="EMBL" id="BAAABY010000009">
    <property type="protein sequence ID" value="GAA0448707.1"/>
    <property type="molecule type" value="Genomic_DNA"/>
</dbReference>
<feature type="transmembrane region" description="Helical" evidence="7">
    <location>
        <begin position="417"/>
        <end position="435"/>
    </location>
</feature>
<dbReference type="Pfam" id="PF00083">
    <property type="entry name" value="Sugar_tr"/>
    <property type="match status" value="1"/>
</dbReference>
<evidence type="ECO:0000256" key="4">
    <source>
        <dbReference type="ARBA" id="ARBA00022692"/>
    </source>
</evidence>
<dbReference type="Proteomes" id="UP001500909">
    <property type="component" value="Unassembled WGS sequence"/>
</dbReference>
<dbReference type="PANTHER" id="PTHR43045">
    <property type="entry name" value="SHIKIMATE TRANSPORTER"/>
    <property type="match status" value="1"/>
</dbReference>
<evidence type="ECO:0000313" key="10">
    <source>
        <dbReference type="Proteomes" id="UP001500909"/>
    </source>
</evidence>
<proteinExistence type="predicted"/>
<dbReference type="InterPro" id="IPR020846">
    <property type="entry name" value="MFS_dom"/>
</dbReference>
<dbReference type="InterPro" id="IPR011701">
    <property type="entry name" value="MFS"/>
</dbReference>
<feature type="transmembrane region" description="Helical" evidence="7">
    <location>
        <begin position="349"/>
        <end position="372"/>
    </location>
</feature>
<feature type="transmembrane region" description="Helical" evidence="7">
    <location>
        <begin position="96"/>
        <end position="115"/>
    </location>
</feature>
<accession>A0ABP3JCE1</accession>
<keyword evidence="4 7" id="KW-0812">Transmembrane</keyword>
<keyword evidence="6 7" id="KW-0472">Membrane</keyword>
<dbReference type="PANTHER" id="PTHR43045:SF1">
    <property type="entry name" value="SHIKIMATE TRANSPORTER"/>
    <property type="match status" value="1"/>
</dbReference>
<sequence>MTEQISAATEANSPPPARSGIVRVAIASGVGTSLEFYDFAIYGTATTLVLTDTFFMTDDAWFGTFLGLATFAIGFLMAPLGAAGFGWLGDRYGRRFALLLTFIGMGAATVLMGVLPTYAQIGVAAPLLLVILRMAHGLFRGGETGGAAALAIEHAPDEKRARYGVFVALGSPFGTILANLAFAAVLFLPDSSVESWGWRLPFLAGGIAIVLGIWIRRGVAESPVFQQMVREEGQTLKDRRPVADVFRSNWRRVLLAAGVNVGLNSCTFALVTFMVSYATSAAPNGLGLPRQEVVNASTLGLLVHAAGNVLGAWASDRFGRRPVMLAGVLGSLVAVLVIFPLAGVGTIGAFAAALMLGFATTGLIFGPMYTFFTELFPRDQRQSGMGIAFHLGAVLGGGISPLIANRIIAATGNAVNVGYYLAGACVLSALCLMALPETAPRALRRLHLKHPATVPRTPAPDAADLR</sequence>
<dbReference type="SUPFAM" id="SSF103473">
    <property type="entry name" value="MFS general substrate transporter"/>
    <property type="match status" value="1"/>
</dbReference>
<dbReference type="Pfam" id="PF07690">
    <property type="entry name" value="MFS_1"/>
    <property type="match status" value="1"/>
</dbReference>
<keyword evidence="5 7" id="KW-1133">Transmembrane helix</keyword>
<organism evidence="9 10">
    <name type="scientific">Streptomyces olivaceiscleroticus</name>
    <dbReference type="NCBI Taxonomy" id="68245"/>
    <lineage>
        <taxon>Bacteria</taxon>
        <taxon>Bacillati</taxon>
        <taxon>Actinomycetota</taxon>
        <taxon>Actinomycetes</taxon>
        <taxon>Kitasatosporales</taxon>
        <taxon>Streptomycetaceae</taxon>
        <taxon>Streptomyces</taxon>
    </lineage>
</organism>
<name>A0ABP3JCE1_9ACTN</name>
<dbReference type="RefSeq" id="WP_346093423.1">
    <property type="nucleotide sequence ID" value="NZ_BAAABY010000009.1"/>
</dbReference>
<comment type="subcellular location">
    <subcellularLocation>
        <location evidence="1">Cell membrane</location>
        <topology evidence="1">Multi-pass membrane protein</topology>
    </subcellularLocation>
</comment>
<dbReference type="InterPro" id="IPR036259">
    <property type="entry name" value="MFS_trans_sf"/>
</dbReference>
<dbReference type="PROSITE" id="PS50850">
    <property type="entry name" value="MFS"/>
    <property type="match status" value="1"/>
</dbReference>
<keyword evidence="2" id="KW-0813">Transport</keyword>
<evidence type="ECO:0000259" key="8">
    <source>
        <dbReference type="PROSITE" id="PS50850"/>
    </source>
</evidence>
<evidence type="ECO:0000256" key="1">
    <source>
        <dbReference type="ARBA" id="ARBA00004651"/>
    </source>
</evidence>
<dbReference type="InterPro" id="IPR005828">
    <property type="entry name" value="MFS_sugar_transport-like"/>
</dbReference>
<feature type="transmembrane region" description="Helical" evidence="7">
    <location>
        <begin position="200"/>
        <end position="219"/>
    </location>
</feature>
<evidence type="ECO:0000256" key="7">
    <source>
        <dbReference type="SAM" id="Phobius"/>
    </source>
</evidence>
<evidence type="ECO:0000256" key="2">
    <source>
        <dbReference type="ARBA" id="ARBA00022448"/>
    </source>
</evidence>
<dbReference type="Gene3D" id="1.20.1250.20">
    <property type="entry name" value="MFS general substrate transporter like domains"/>
    <property type="match status" value="2"/>
</dbReference>
<feature type="transmembrane region" description="Helical" evidence="7">
    <location>
        <begin position="253"/>
        <end position="273"/>
    </location>
</feature>
<feature type="transmembrane region" description="Helical" evidence="7">
    <location>
        <begin position="384"/>
        <end position="405"/>
    </location>
</feature>
<evidence type="ECO:0000256" key="5">
    <source>
        <dbReference type="ARBA" id="ARBA00022989"/>
    </source>
</evidence>
<dbReference type="InterPro" id="IPR005829">
    <property type="entry name" value="Sugar_transporter_CS"/>
</dbReference>
<feature type="transmembrane region" description="Helical" evidence="7">
    <location>
        <begin position="121"/>
        <end position="142"/>
    </location>
</feature>
<reference evidence="10" key="1">
    <citation type="journal article" date="2019" name="Int. J. Syst. Evol. Microbiol.">
        <title>The Global Catalogue of Microorganisms (GCM) 10K type strain sequencing project: providing services to taxonomists for standard genome sequencing and annotation.</title>
        <authorList>
            <consortium name="The Broad Institute Genomics Platform"/>
            <consortium name="The Broad Institute Genome Sequencing Center for Infectious Disease"/>
            <person name="Wu L."/>
            <person name="Ma J."/>
        </authorList>
    </citation>
    <scope>NUCLEOTIDE SEQUENCE [LARGE SCALE GENOMIC DNA]</scope>
    <source>
        <strain evidence="10">JCM 4805</strain>
    </source>
</reference>
<keyword evidence="10" id="KW-1185">Reference proteome</keyword>
<dbReference type="PROSITE" id="PS00216">
    <property type="entry name" value="SUGAR_TRANSPORT_1"/>
    <property type="match status" value="1"/>
</dbReference>
<feature type="domain" description="Major facilitator superfamily (MFS) profile" evidence="8">
    <location>
        <begin position="24"/>
        <end position="440"/>
    </location>
</feature>
<feature type="transmembrane region" description="Helical" evidence="7">
    <location>
        <begin position="60"/>
        <end position="89"/>
    </location>
</feature>
<comment type="caution">
    <text evidence="9">The sequence shown here is derived from an EMBL/GenBank/DDBJ whole genome shotgun (WGS) entry which is preliminary data.</text>
</comment>
<keyword evidence="3" id="KW-1003">Cell membrane</keyword>
<evidence type="ECO:0000313" key="9">
    <source>
        <dbReference type="EMBL" id="GAA0448707.1"/>
    </source>
</evidence>